<dbReference type="Proteomes" id="UP000594261">
    <property type="component" value="Chromosome 1"/>
</dbReference>
<dbReference type="PANTHER" id="PTHR47976:SF108">
    <property type="entry name" value="G-TYPE LECTIN S-RECEPTOR-LIKE SERINE_THREONINE-PROTEIN KINASE LECRK1"/>
    <property type="match status" value="1"/>
</dbReference>
<dbReference type="AlphaFoldDB" id="A0A7N2KKZ2"/>
<accession>A0A7N2KKZ2</accession>
<evidence type="ECO:0000313" key="7">
    <source>
        <dbReference type="Proteomes" id="UP000594261"/>
    </source>
</evidence>
<feature type="domain" description="Bulb-type lectin" evidence="5">
    <location>
        <begin position="1"/>
        <end position="116"/>
    </location>
</feature>
<feature type="signal peptide" evidence="4">
    <location>
        <begin position="1"/>
        <end position="24"/>
    </location>
</feature>
<dbReference type="OMA" id="VWSANED"/>
<reference evidence="6" key="2">
    <citation type="submission" date="2021-01" db="UniProtKB">
        <authorList>
            <consortium name="EnsemblPlants"/>
        </authorList>
    </citation>
    <scope>IDENTIFICATION</scope>
</reference>
<keyword evidence="7" id="KW-1185">Reference proteome</keyword>
<name>A0A7N2KKZ2_QUELO</name>
<dbReference type="SMART" id="SM00108">
    <property type="entry name" value="B_lectin"/>
    <property type="match status" value="1"/>
</dbReference>
<evidence type="ECO:0000259" key="5">
    <source>
        <dbReference type="PROSITE" id="PS50927"/>
    </source>
</evidence>
<evidence type="ECO:0000256" key="4">
    <source>
        <dbReference type="SAM" id="SignalP"/>
    </source>
</evidence>
<organism evidence="6 7">
    <name type="scientific">Quercus lobata</name>
    <name type="common">Valley oak</name>
    <dbReference type="NCBI Taxonomy" id="97700"/>
    <lineage>
        <taxon>Eukaryota</taxon>
        <taxon>Viridiplantae</taxon>
        <taxon>Streptophyta</taxon>
        <taxon>Embryophyta</taxon>
        <taxon>Tracheophyta</taxon>
        <taxon>Spermatophyta</taxon>
        <taxon>Magnoliopsida</taxon>
        <taxon>eudicotyledons</taxon>
        <taxon>Gunneridae</taxon>
        <taxon>Pentapetalae</taxon>
        <taxon>rosids</taxon>
        <taxon>fabids</taxon>
        <taxon>Fagales</taxon>
        <taxon>Fagaceae</taxon>
        <taxon>Quercus</taxon>
    </lineage>
</organism>
<dbReference type="InterPro" id="IPR036426">
    <property type="entry name" value="Bulb-type_lectin_dom_sf"/>
</dbReference>
<dbReference type="Pfam" id="PF01453">
    <property type="entry name" value="B_lectin"/>
    <property type="match status" value="1"/>
</dbReference>
<dbReference type="EnsemblPlants" id="QL01p005387:mrna">
    <property type="protein sequence ID" value="QL01p005387:mrna"/>
    <property type="gene ID" value="QL01p005387"/>
</dbReference>
<dbReference type="InterPro" id="IPR001480">
    <property type="entry name" value="Bulb-type_lectin_dom"/>
</dbReference>
<dbReference type="SUPFAM" id="SSF51110">
    <property type="entry name" value="alpha-D-mannose-specific plant lectins"/>
    <property type="match status" value="1"/>
</dbReference>
<keyword evidence="2" id="KW-1015">Disulfide bond</keyword>
<dbReference type="PANTHER" id="PTHR47976">
    <property type="entry name" value="G-TYPE LECTIN S-RECEPTOR-LIKE SERINE/THREONINE-PROTEIN KINASE SD2-5"/>
    <property type="match status" value="1"/>
</dbReference>
<keyword evidence="1 4" id="KW-0732">Signal</keyword>
<keyword evidence="3" id="KW-0325">Glycoprotein</keyword>
<sequence>MALQISYLLSLLLLVLLLPYSTTAQASSNQSLGSSLIAQENGSYWASPCANGDNLVPTGSKVELTKDGQLVLSDPTGTEIWKSELGGLGVVYAAMLDTGNFVLASQDGSHLWQSFDHPTDTMLPTQTMSMGSKLVAHYSERSYSNGRFQFALKMDGNLVLQTLAFPIDWSNTDYWASGAIGSGFQVVFNESGTIYLSYKRKHTYDHIIKFYF</sequence>
<evidence type="ECO:0000256" key="1">
    <source>
        <dbReference type="ARBA" id="ARBA00022729"/>
    </source>
</evidence>
<proteinExistence type="predicted"/>
<dbReference type="Gene3D" id="2.90.10.10">
    <property type="entry name" value="Bulb-type lectin domain"/>
    <property type="match status" value="2"/>
</dbReference>
<dbReference type="PROSITE" id="PS50927">
    <property type="entry name" value="BULB_LECTIN"/>
    <property type="match status" value="1"/>
</dbReference>
<reference evidence="6 7" key="1">
    <citation type="journal article" date="2016" name="G3 (Bethesda)">
        <title>First Draft Assembly and Annotation of the Genome of a California Endemic Oak Quercus lobata Nee (Fagaceae).</title>
        <authorList>
            <person name="Sork V.L."/>
            <person name="Fitz-Gibbon S.T."/>
            <person name="Puiu D."/>
            <person name="Crepeau M."/>
            <person name="Gugger P.F."/>
            <person name="Sherman R."/>
            <person name="Stevens K."/>
            <person name="Langley C.H."/>
            <person name="Pellegrini M."/>
            <person name="Salzberg S.L."/>
        </authorList>
    </citation>
    <scope>NUCLEOTIDE SEQUENCE [LARGE SCALE GENOMIC DNA]</scope>
    <source>
        <strain evidence="6 7">cv. SW786</strain>
    </source>
</reference>
<dbReference type="FunFam" id="2.90.10.10:FF:000041">
    <property type="entry name" value="Uncharacterized protein"/>
    <property type="match status" value="1"/>
</dbReference>
<dbReference type="InParanoid" id="A0A7N2KKZ2"/>
<evidence type="ECO:0000313" key="6">
    <source>
        <dbReference type="EnsemblPlants" id="QL01p005387:mrna"/>
    </source>
</evidence>
<evidence type="ECO:0000256" key="3">
    <source>
        <dbReference type="ARBA" id="ARBA00023180"/>
    </source>
</evidence>
<feature type="chain" id="PRO_5029598141" description="Bulb-type lectin domain-containing protein" evidence="4">
    <location>
        <begin position="25"/>
        <end position="212"/>
    </location>
</feature>
<dbReference type="Gramene" id="QL01p005387:mrna">
    <property type="protein sequence ID" value="QL01p005387:mrna"/>
    <property type="gene ID" value="QL01p005387"/>
</dbReference>
<evidence type="ECO:0000256" key="2">
    <source>
        <dbReference type="ARBA" id="ARBA00023157"/>
    </source>
</evidence>
<dbReference type="EMBL" id="LRBV02000001">
    <property type="status" value="NOT_ANNOTATED_CDS"/>
    <property type="molecule type" value="Genomic_DNA"/>
</dbReference>
<protein>
    <recommendedName>
        <fullName evidence="5">Bulb-type lectin domain-containing protein</fullName>
    </recommendedName>
</protein>
<dbReference type="InterPro" id="IPR051343">
    <property type="entry name" value="G-type_lectin_kinases/EP1-like"/>
</dbReference>